<feature type="chain" id="PRO_5009681604" description="Outer membrane protein beta-barrel domain-containing protein" evidence="3">
    <location>
        <begin position="24"/>
        <end position="191"/>
    </location>
</feature>
<sequence precursor="true">MTNLSKTMLASLLAVGVVTATSAQQRVQSTTDPRLYGEIGLSQLKIEAEDGPLSAEAKPGLLTGTLGYQLWPFLAIEGQVAGNVMKDEIKLNGVNTGVDAKIPHMVGLFVKPTLPIGDRVELFARAGVVRTKLKLSTGGIDVDDTGTSGAYGVGINVNLSPVSYLQANWMNYYDKDDIKLQGVGLMYGRRF</sequence>
<organism evidence="5 6">
    <name type="scientific">Hydrogenophaga intermedia</name>
    <dbReference type="NCBI Taxonomy" id="65786"/>
    <lineage>
        <taxon>Bacteria</taxon>
        <taxon>Pseudomonadati</taxon>
        <taxon>Pseudomonadota</taxon>
        <taxon>Betaproteobacteria</taxon>
        <taxon>Burkholderiales</taxon>
        <taxon>Comamonadaceae</taxon>
        <taxon>Hydrogenophaga</taxon>
    </lineage>
</organism>
<accession>A0A1L1PL57</accession>
<reference evidence="6" key="2">
    <citation type="submission" date="2014-11" db="EMBL/GenBank/DDBJ databases">
        <title>Draft genome sequence of Hydrogenophaga intermedia S1.</title>
        <authorList>
            <person name="Gan H.M."/>
            <person name="Chew T.H."/>
            <person name="Stolz A."/>
        </authorList>
    </citation>
    <scope>NUCLEOTIDE SEQUENCE [LARGE SCALE GENOMIC DNA]</scope>
    <source>
        <strain evidence="6">S1</strain>
    </source>
</reference>
<proteinExistence type="predicted"/>
<reference evidence="6" key="1">
    <citation type="submission" date="2014-02" db="EMBL/GenBank/DDBJ databases">
        <authorList>
            <person name="Gan H."/>
        </authorList>
    </citation>
    <scope>NUCLEOTIDE SEQUENCE [LARGE SCALE GENOMIC DNA]</scope>
    <source>
        <strain evidence="6">S1</strain>
    </source>
</reference>
<dbReference type="GO" id="GO:0009279">
    <property type="term" value="C:cell outer membrane"/>
    <property type="evidence" value="ECO:0007669"/>
    <property type="project" value="UniProtKB-SubCell"/>
</dbReference>
<feature type="signal peptide" evidence="3">
    <location>
        <begin position="1"/>
        <end position="23"/>
    </location>
</feature>
<dbReference type="InterPro" id="IPR011250">
    <property type="entry name" value="OMP/PagP_B-barrel"/>
</dbReference>
<evidence type="ECO:0000256" key="1">
    <source>
        <dbReference type="ARBA" id="ARBA00004442"/>
    </source>
</evidence>
<evidence type="ECO:0000259" key="4">
    <source>
        <dbReference type="Pfam" id="PF13505"/>
    </source>
</evidence>
<name>A0A1L1PL57_HYDIT</name>
<comment type="subcellular location">
    <subcellularLocation>
        <location evidence="1">Cell outer membrane</location>
    </subcellularLocation>
</comment>
<keyword evidence="6" id="KW-1185">Reference proteome</keyword>
<evidence type="ECO:0000256" key="3">
    <source>
        <dbReference type="SAM" id="SignalP"/>
    </source>
</evidence>
<feature type="domain" description="Outer membrane protein beta-barrel" evidence="4">
    <location>
        <begin position="11"/>
        <end position="191"/>
    </location>
</feature>
<protein>
    <recommendedName>
        <fullName evidence="4">Outer membrane protein beta-barrel domain-containing protein</fullName>
    </recommendedName>
</protein>
<dbReference type="Gene3D" id="2.40.160.20">
    <property type="match status" value="1"/>
</dbReference>
<evidence type="ECO:0000256" key="2">
    <source>
        <dbReference type="ARBA" id="ARBA00022729"/>
    </source>
</evidence>
<dbReference type="EMBL" id="CCAE010000045">
    <property type="protein sequence ID" value="CDN89504.1"/>
    <property type="molecule type" value="Genomic_DNA"/>
</dbReference>
<dbReference type="Pfam" id="PF13505">
    <property type="entry name" value="OMP_b-brl"/>
    <property type="match status" value="1"/>
</dbReference>
<evidence type="ECO:0000313" key="5">
    <source>
        <dbReference type="EMBL" id="CDN89504.1"/>
    </source>
</evidence>
<gene>
    <name evidence="5" type="ORF">BN948_03943</name>
</gene>
<evidence type="ECO:0000313" key="6">
    <source>
        <dbReference type="Proteomes" id="UP000028878"/>
    </source>
</evidence>
<dbReference type="RefSeq" id="WP_009519057.1">
    <property type="nucleotide sequence ID" value="NZ_CCAE010000045.1"/>
</dbReference>
<keyword evidence="2 3" id="KW-0732">Signal</keyword>
<dbReference type="InterPro" id="IPR027385">
    <property type="entry name" value="Beta-barrel_OMP"/>
</dbReference>
<dbReference type="Proteomes" id="UP000028878">
    <property type="component" value="Unassembled WGS sequence"/>
</dbReference>
<dbReference type="SUPFAM" id="SSF56925">
    <property type="entry name" value="OMPA-like"/>
    <property type="match status" value="1"/>
</dbReference>
<dbReference type="AlphaFoldDB" id="A0A1L1PL57"/>